<dbReference type="EMBL" id="KZ345405">
    <property type="protein sequence ID" value="PIO73688.1"/>
    <property type="molecule type" value="Genomic_DNA"/>
</dbReference>
<proteinExistence type="predicted"/>
<dbReference type="OrthoDB" id="5877246at2759"/>
<accession>A0A2G9UTV4</accession>
<gene>
    <name evidence="1" type="ORF">TELCIR_04329</name>
</gene>
<reference evidence="1 2" key="1">
    <citation type="submission" date="2015-09" db="EMBL/GenBank/DDBJ databases">
        <title>Draft genome of the parasitic nematode Teladorsagia circumcincta isolate WARC Sus (inbred).</title>
        <authorList>
            <person name="Mitreva M."/>
        </authorList>
    </citation>
    <scope>NUCLEOTIDE SEQUENCE [LARGE SCALE GENOMIC DNA]</scope>
    <source>
        <strain evidence="1 2">S</strain>
    </source>
</reference>
<organism evidence="1 2">
    <name type="scientific">Teladorsagia circumcincta</name>
    <name type="common">Brown stomach worm</name>
    <name type="synonym">Ostertagia circumcincta</name>
    <dbReference type="NCBI Taxonomy" id="45464"/>
    <lineage>
        <taxon>Eukaryota</taxon>
        <taxon>Metazoa</taxon>
        <taxon>Ecdysozoa</taxon>
        <taxon>Nematoda</taxon>
        <taxon>Chromadorea</taxon>
        <taxon>Rhabditida</taxon>
        <taxon>Rhabditina</taxon>
        <taxon>Rhabditomorpha</taxon>
        <taxon>Strongyloidea</taxon>
        <taxon>Trichostrongylidae</taxon>
        <taxon>Teladorsagia</taxon>
    </lineage>
</organism>
<dbReference type="AlphaFoldDB" id="A0A2G9UTV4"/>
<protein>
    <submittedName>
        <fullName evidence="1">Uncharacterized protein</fullName>
    </submittedName>
</protein>
<dbReference type="Proteomes" id="UP000230423">
    <property type="component" value="Unassembled WGS sequence"/>
</dbReference>
<keyword evidence="2" id="KW-1185">Reference proteome</keyword>
<sequence length="136" mass="16006">MDKIEEQERSRKRTMDSSVVGCGFHLSQAWDRKRDALGLRRYIQRQKRHDRIVKWWQAIIGDNPKNARAVRQVHQEKKENITEKMAHQHTDTTFGDQSLRGAAMDADTLRAIMDARMANQQNMLRAIIEDKSKEEF</sequence>
<name>A0A2G9UTV4_TELCI</name>
<evidence type="ECO:0000313" key="1">
    <source>
        <dbReference type="EMBL" id="PIO73688.1"/>
    </source>
</evidence>
<evidence type="ECO:0000313" key="2">
    <source>
        <dbReference type="Proteomes" id="UP000230423"/>
    </source>
</evidence>